<comment type="subunit">
    <text evidence="12">Homodimer.</text>
</comment>
<feature type="site" description="Cleavage; by autolysis" evidence="12">
    <location>
        <begin position="90"/>
        <end position="91"/>
    </location>
</feature>
<dbReference type="GO" id="GO:0006281">
    <property type="term" value="P:DNA repair"/>
    <property type="evidence" value="ECO:0007669"/>
    <property type="project" value="UniProtKB-UniRule"/>
</dbReference>
<comment type="catalytic activity">
    <reaction evidence="12">
        <text>Hydrolysis of Ala-|-Gly bond in repressor LexA.</text>
        <dbReference type="EC" id="3.4.21.88"/>
    </reaction>
</comment>
<dbReference type="AlphaFoldDB" id="A0A1G2BMV4"/>
<dbReference type="GO" id="GO:0009432">
    <property type="term" value="P:SOS response"/>
    <property type="evidence" value="ECO:0007669"/>
    <property type="project" value="UniProtKB-UniRule"/>
</dbReference>
<comment type="caution">
    <text evidence="16">The sequence shown here is derived from an EMBL/GenBank/DDBJ whole genome shotgun (WGS) entry which is preliminary data.</text>
</comment>
<keyword evidence="2 12" id="KW-0678">Repressor</keyword>
<dbReference type="SUPFAM" id="SSF51306">
    <property type="entry name" value="LexA/Signal peptidase"/>
    <property type="match status" value="1"/>
</dbReference>
<evidence type="ECO:0000256" key="2">
    <source>
        <dbReference type="ARBA" id="ARBA00022491"/>
    </source>
</evidence>
<evidence type="ECO:0000256" key="3">
    <source>
        <dbReference type="ARBA" id="ARBA00022705"/>
    </source>
</evidence>
<evidence type="ECO:0000259" key="15">
    <source>
        <dbReference type="Pfam" id="PF01726"/>
    </source>
</evidence>
<keyword evidence="11 12" id="KW-0742">SOS response</keyword>
<dbReference type="CDD" id="cd06529">
    <property type="entry name" value="S24_LexA-like"/>
    <property type="match status" value="1"/>
</dbReference>
<dbReference type="NCBIfam" id="TIGR00498">
    <property type="entry name" value="lexA"/>
    <property type="match status" value="1"/>
</dbReference>
<evidence type="ECO:0000256" key="10">
    <source>
        <dbReference type="ARBA" id="ARBA00023204"/>
    </source>
</evidence>
<keyword evidence="10 12" id="KW-0234">DNA repair</keyword>
<dbReference type="GO" id="GO:0004252">
    <property type="term" value="F:serine-type endopeptidase activity"/>
    <property type="evidence" value="ECO:0007669"/>
    <property type="project" value="UniProtKB-UniRule"/>
</dbReference>
<evidence type="ECO:0000313" key="16">
    <source>
        <dbReference type="EMBL" id="OGY90066.1"/>
    </source>
</evidence>
<dbReference type="Gene3D" id="1.10.10.10">
    <property type="entry name" value="Winged helix-like DNA-binding domain superfamily/Winged helix DNA-binding domain"/>
    <property type="match status" value="1"/>
</dbReference>
<keyword evidence="9 12" id="KW-0804">Transcription</keyword>
<keyword evidence="8 12" id="KW-0238">DNA-binding</keyword>
<evidence type="ECO:0000256" key="11">
    <source>
        <dbReference type="ARBA" id="ARBA00023236"/>
    </source>
</evidence>
<dbReference type="PANTHER" id="PTHR33516:SF2">
    <property type="entry name" value="LEXA REPRESSOR-RELATED"/>
    <property type="match status" value="1"/>
</dbReference>
<dbReference type="InterPro" id="IPR050077">
    <property type="entry name" value="LexA_repressor"/>
</dbReference>
<dbReference type="InterPro" id="IPR006200">
    <property type="entry name" value="LexA"/>
</dbReference>
<keyword evidence="5 12" id="KW-0378">Hydrolase</keyword>
<dbReference type="Pfam" id="PF01726">
    <property type="entry name" value="LexA_DNA_bind"/>
    <property type="match status" value="1"/>
</dbReference>
<dbReference type="InterPro" id="IPR036390">
    <property type="entry name" value="WH_DNA-bd_sf"/>
</dbReference>
<dbReference type="GO" id="GO:0045892">
    <property type="term" value="P:negative regulation of DNA-templated transcription"/>
    <property type="evidence" value="ECO:0007669"/>
    <property type="project" value="UniProtKB-UniRule"/>
</dbReference>
<dbReference type="GO" id="GO:0006508">
    <property type="term" value="P:proteolysis"/>
    <property type="evidence" value="ECO:0007669"/>
    <property type="project" value="InterPro"/>
</dbReference>
<feature type="DNA-binding region" description="H-T-H motif" evidence="12">
    <location>
        <begin position="28"/>
        <end position="48"/>
    </location>
</feature>
<dbReference type="HAMAP" id="MF_00015">
    <property type="entry name" value="LexA"/>
    <property type="match status" value="1"/>
</dbReference>
<evidence type="ECO:0000256" key="8">
    <source>
        <dbReference type="ARBA" id="ARBA00023125"/>
    </source>
</evidence>
<feature type="domain" description="Peptidase S24/S26A/S26B/S26C" evidence="14">
    <location>
        <begin position="83"/>
        <end position="191"/>
    </location>
</feature>
<dbReference type="EMBL" id="MHKL01000001">
    <property type="protein sequence ID" value="OGY90066.1"/>
    <property type="molecule type" value="Genomic_DNA"/>
</dbReference>
<keyword evidence="3 12" id="KW-0235">DNA replication</keyword>
<evidence type="ECO:0000256" key="12">
    <source>
        <dbReference type="HAMAP-Rule" id="MF_00015"/>
    </source>
</evidence>
<proteinExistence type="inferred from homology"/>
<feature type="active site" description="For autocatalytic cleavage activity" evidence="12">
    <location>
        <position position="125"/>
    </location>
</feature>
<accession>A0A1G2BMV4</accession>
<dbReference type="SUPFAM" id="SSF46785">
    <property type="entry name" value="Winged helix' DNA-binding domain"/>
    <property type="match status" value="1"/>
</dbReference>
<dbReference type="Proteomes" id="UP000178849">
    <property type="component" value="Unassembled WGS sequence"/>
</dbReference>
<reference evidence="16 17" key="1">
    <citation type="journal article" date="2016" name="Nat. Commun.">
        <title>Thousands of microbial genomes shed light on interconnected biogeochemical processes in an aquifer system.</title>
        <authorList>
            <person name="Anantharaman K."/>
            <person name="Brown C.T."/>
            <person name="Hug L.A."/>
            <person name="Sharon I."/>
            <person name="Castelle C.J."/>
            <person name="Probst A.J."/>
            <person name="Thomas B.C."/>
            <person name="Singh A."/>
            <person name="Wilkins M.J."/>
            <person name="Karaoz U."/>
            <person name="Brodie E.L."/>
            <person name="Williams K.H."/>
            <person name="Hubbard S.S."/>
            <person name="Banfield J.F."/>
        </authorList>
    </citation>
    <scope>NUCLEOTIDE SEQUENCE [LARGE SCALE GENOMIC DNA]</scope>
</reference>
<dbReference type="Pfam" id="PF00717">
    <property type="entry name" value="Peptidase_S24"/>
    <property type="match status" value="1"/>
</dbReference>
<dbReference type="PANTHER" id="PTHR33516">
    <property type="entry name" value="LEXA REPRESSOR"/>
    <property type="match status" value="1"/>
</dbReference>
<comment type="function">
    <text evidence="12">Represses a number of genes involved in the response to DNA damage (SOS response), including recA and lexA. In the presence of single-stranded DNA, RecA interacts with LexA causing an autocatalytic cleavage which disrupts the DNA-binding part of LexA, leading to derepression of the SOS regulon and eventually DNA repair.</text>
</comment>
<dbReference type="InterPro" id="IPR006197">
    <property type="entry name" value="Peptidase_S24_LexA"/>
</dbReference>
<comment type="similarity">
    <text evidence="1 12 13">Belongs to the peptidase S24 family.</text>
</comment>
<keyword evidence="7 12" id="KW-0805">Transcription regulation</keyword>
<gene>
    <name evidence="12" type="primary">lexA</name>
    <name evidence="16" type="ORF">A2927_00180</name>
</gene>
<evidence type="ECO:0000256" key="5">
    <source>
        <dbReference type="ARBA" id="ARBA00022801"/>
    </source>
</evidence>
<evidence type="ECO:0000256" key="9">
    <source>
        <dbReference type="ARBA" id="ARBA00023163"/>
    </source>
</evidence>
<dbReference type="InterPro" id="IPR015927">
    <property type="entry name" value="Peptidase_S24_S26A/B/C"/>
</dbReference>
<evidence type="ECO:0000256" key="7">
    <source>
        <dbReference type="ARBA" id="ARBA00023015"/>
    </source>
</evidence>
<dbReference type="InterPro" id="IPR036388">
    <property type="entry name" value="WH-like_DNA-bd_sf"/>
</dbReference>
<evidence type="ECO:0000256" key="13">
    <source>
        <dbReference type="RuleBase" id="RU003991"/>
    </source>
</evidence>
<dbReference type="STRING" id="1798550.A2927_00180"/>
<dbReference type="PRINTS" id="PR00726">
    <property type="entry name" value="LEXASERPTASE"/>
</dbReference>
<dbReference type="InterPro" id="IPR039418">
    <property type="entry name" value="LexA-like"/>
</dbReference>
<evidence type="ECO:0000256" key="4">
    <source>
        <dbReference type="ARBA" id="ARBA00022763"/>
    </source>
</evidence>
<dbReference type="Gene3D" id="2.10.109.10">
    <property type="entry name" value="Umud Fragment, subunit A"/>
    <property type="match status" value="1"/>
</dbReference>
<sequence length="205" mass="23143">MNRLSKRQKEILDFIGDYLRKRGFAPSYMEIAAHFGISSPATVHQHVKALEEKGYLKPSQNQKRALEPVILSSLRDTIAIDLPLVGLITAGEPIEAVEQKETMAIPSDFVPDAENSYILRVRGQSMIDEGIWDGDYVVVERNHSPKNGEVVVALLNNAYATLKKFYREKDRIRLQPANPQMKPIYAKDPLIQGVVRAIIRKFSTV</sequence>
<dbReference type="InterPro" id="IPR036286">
    <property type="entry name" value="LexA/Signal_pep-like_sf"/>
</dbReference>
<feature type="domain" description="LexA repressor DNA-binding" evidence="15">
    <location>
        <begin position="1"/>
        <end position="65"/>
    </location>
</feature>
<evidence type="ECO:0000313" key="17">
    <source>
        <dbReference type="Proteomes" id="UP000178849"/>
    </source>
</evidence>
<keyword evidence="4 12" id="KW-0227">DNA damage</keyword>
<name>A0A1G2BMV4_9BACT</name>
<dbReference type="GO" id="GO:0003677">
    <property type="term" value="F:DNA binding"/>
    <property type="evidence" value="ECO:0007669"/>
    <property type="project" value="UniProtKB-UniRule"/>
</dbReference>
<dbReference type="InterPro" id="IPR006199">
    <property type="entry name" value="LexA_DNA-bd_dom"/>
</dbReference>
<protein>
    <recommendedName>
        <fullName evidence="12">LexA repressor</fullName>
        <ecNumber evidence="12">3.4.21.88</ecNumber>
    </recommendedName>
</protein>
<evidence type="ECO:0000259" key="14">
    <source>
        <dbReference type="Pfam" id="PF00717"/>
    </source>
</evidence>
<evidence type="ECO:0000256" key="1">
    <source>
        <dbReference type="ARBA" id="ARBA00007484"/>
    </source>
</evidence>
<organism evidence="16 17">
    <name type="scientific">Candidatus Komeilibacteria bacterium RIFCSPLOWO2_01_FULL_45_10</name>
    <dbReference type="NCBI Taxonomy" id="1798550"/>
    <lineage>
        <taxon>Bacteria</taxon>
        <taxon>Candidatus Komeiliibacteriota</taxon>
    </lineage>
</organism>
<dbReference type="GO" id="GO:0006260">
    <property type="term" value="P:DNA replication"/>
    <property type="evidence" value="ECO:0007669"/>
    <property type="project" value="UniProtKB-UniRule"/>
</dbReference>
<feature type="active site" description="For autocatalytic cleavage activity" evidence="12">
    <location>
        <position position="163"/>
    </location>
</feature>
<evidence type="ECO:0000256" key="6">
    <source>
        <dbReference type="ARBA" id="ARBA00022813"/>
    </source>
</evidence>
<dbReference type="EC" id="3.4.21.88" evidence="12"/>
<keyword evidence="6 12" id="KW-0068">Autocatalytic cleavage</keyword>